<feature type="non-terminal residue" evidence="1">
    <location>
        <position position="1"/>
    </location>
</feature>
<comment type="caution">
    <text evidence="1">The sequence shown here is derived from an EMBL/GenBank/DDBJ whole genome shotgun (WGS) entry which is preliminary data.</text>
</comment>
<sequence length="91" mass="10556">LHFSEADIWVNVQASTLEELEKTDKKYRLFKAYRNGNVYNTLKRVTAGGGNDYWESGVARPDLLLSDMIKICHPDLLPDYELTYMKRLTSK</sequence>
<organism evidence="1">
    <name type="scientific">termite gut metagenome</name>
    <dbReference type="NCBI Taxonomy" id="433724"/>
    <lineage>
        <taxon>unclassified sequences</taxon>
        <taxon>metagenomes</taxon>
        <taxon>organismal metagenomes</taxon>
    </lineage>
</organism>
<protein>
    <submittedName>
        <fullName evidence="1">Iron complex transport system substrate-binding protein</fullName>
    </submittedName>
</protein>
<gene>
    <name evidence="1" type="ORF">EZS27_038958</name>
</gene>
<reference evidence="1" key="1">
    <citation type="submission" date="2019-03" db="EMBL/GenBank/DDBJ databases">
        <title>Single cell metagenomics reveals metabolic interactions within the superorganism composed of flagellate Streblomastix strix and complex community of Bacteroidetes bacteria on its surface.</title>
        <authorList>
            <person name="Treitli S.C."/>
            <person name="Kolisko M."/>
            <person name="Husnik F."/>
            <person name="Keeling P."/>
            <person name="Hampl V."/>
        </authorList>
    </citation>
    <scope>NUCLEOTIDE SEQUENCE</scope>
    <source>
        <strain evidence="1">STM</strain>
    </source>
</reference>
<proteinExistence type="predicted"/>
<accession>A0A5J4PJ25</accession>
<evidence type="ECO:0000313" key="1">
    <source>
        <dbReference type="EMBL" id="KAA6309576.1"/>
    </source>
</evidence>
<dbReference type="AlphaFoldDB" id="A0A5J4PJ25"/>
<dbReference type="EMBL" id="SNRY01007874">
    <property type="protein sequence ID" value="KAA6309576.1"/>
    <property type="molecule type" value="Genomic_DNA"/>
</dbReference>
<name>A0A5J4PJ25_9ZZZZ</name>